<dbReference type="GO" id="GO:1902660">
    <property type="term" value="P:negative regulation of glucose mediated signaling pathway"/>
    <property type="evidence" value="ECO:0007669"/>
    <property type="project" value="TreeGrafter"/>
</dbReference>
<dbReference type="KEGG" id="lfa:LFA_0159"/>
<dbReference type="GO" id="GO:0006198">
    <property type="term" value="P:cAMP catabolic process"/>
    <property type="evidence" value="ECO:0007669"/>
    <property type="project" value="UniProtKB-UniRule"/>
</dbReference>
<gene>
    <name evidence="3" type="ORF">LFA_0159</name>
</gene>
<comment type="similarity">
    <text evidence="1">Belongs to the cyclic nucleotide phosphodiesterase class-II family.</text>
</comment>
<evidence type="ECO:0000256" key="2">
    <source>
        <dbReference type="SAM" id="Phobius"/>
    </source>
</evidence>
<evidence type="ECO:0000313" key="4">
    <source>
        <dbReference type="Proteomes" id="UP000032430"/>
    </source>
</evidence>
<dbReference type="GO" id="GO:0047555">
    <property type="term" value="F:3',5'-cyclic-GMP phosphodiesterase activity"/>
    <property type="evidence" value="ECO:0007669"/>
    <property type="project" value="TreeGrafter"/>
</dbReference>
<reference evidence="4" key="1">
    <citation type="submission" date="2014-09" db="EMBL/GenBank/DDBJ databases">
        <authorList>
            <person name="Gomez-Valero L."/>
        </authorList>
    </citation>
    <scope>NUCLEOTIDE SEQUENCE [LARGE SCALE GENOMIC DNA]</scope>
    <source>
        <strain evidence="4">ATCC700992</strain>
    </source>
</reference>
<dbReference type="GO" id="GO:0004115">
    <property type="term" value="F:3',5'-cyclic-AMP phosphodiesterase activity"/>
    <property type="evidence" value="ECO:0007669"/>
    <property type="project" value="UniProtKB-UniRule"/>
</dbReference>
<keyword evidence="2" id="KW-0472">Membrane</keyword>
<dbReference type="SUPFAM" id="SSF56281">
    <property type="entry name" value="Metallo-hydrolase/oxidoreductase"/>
    <property type="match status" value="1"/>
</dbReference>
<organism evidence="3 4">
    <name type="scientific">Legionella fallonii LLAP-10</name>
    <dbReference type="NCBI Taxonomy" id="1212491"/>
    <lineage>
        <taxon>Bacteria</taxon>
        <taxon>Pseudomonadati</taxon>
        <taxon>Pseudomonadota</taxon>
        <taxon>Gammaproteobacteria</taxon>
        <taxon>Legionellales</taxon>
        <taxon>Legionellaceae</taxon>
        <taxon>Legionella</taxon>
    </lineage>
</organism>
<dbReference type="PIRSF" id="PIRSF000962">
    <property type="entry name" value="Cyc_nuc_PDEase"/>
    <property type="match status" value="1"/>
</dbReference>
<dbReference type="HOGENOM" id="CLU_016658_2_0_6"/>
<dbReference type="AlphaFoldDB" id="A0A098G2B8"/>
<dbReference type="EMBL" id="LN614827">
    <property type="protein sequence ID" value="CEG55640.1"/>
    <property type="molecule type" value="Genomic_DNA"/>
</dbReference>
<dbReference type="PANTHER" id="PTHR28283">
    <property type="entry name" value="3',5'-CYCLIC-NUCLEOTIDE PHOSPHODIESTERASE 1"/>
    <property type="match status" value="1"/>
</dbReference>
<sequence length="342" mass="39020">MYYRYEHSWTGVIACLTVIALFYFFYTAPSWSTTSQERYHFKVIPLGTSGGEFQNNLSAYLVAANQSNEWISLDAGTLCSEINNLPLNELNALGIQSPQQLFTEKIKAYLISHAHLDHINGLVICSTIDRHKNILGINSTIDYIRDNIFNWKVWPNFGDEGSKPLLKQFHYSRLELGKKTSVPNTRFWVTAFPLNHGHGYPSTAFLLEANNNYLLYLGDTGADQVEHSQDLKQLWQGIAPLIREHKLNALFIECSYPDSRLDSLLFGHLKPQWVLNELHELAKDVDSKQPQAALKGLNVVITHIKQGIGEKDNWREILRELNEKNDLGVHFIVPIQGKVLNF</sequence>
<dbReference type="PRINTS" id="PR00388">
    <property type="entry name" value="PDIESTERASE2"/>
</dbReference>
<evidence type="ECO:0000313" key="3">
    <source>
        <dbReference type="EMBL" id="CEG55640.1"/>
    </source>
</evidence>
<dbReference type="Pfam" id="PF02112">
    <property type="entry name" value="PDEase_II"/>
    <property type="match status" value="1"/>
</dbReference>
<dbReference type="Gene3D" id="3.60.15.10">
    <property type="entry name" value="Ribonuclease Z/Hydroxyacylglutathione hydrolase-like"/>
    <property type="match status" value="1"/>
</dbReference>
<dbReference type="Proteomes" id="UP000032430">
    <property type="component" value="Chromosome I"/>
</dbReference>
<dbReference type="PANTHER" id="PTHR28283:SF1">
    <property type="entry name" value="3',5'-CYCLIC-NUCLEOTIDE PHOSPHODIESTERASE 1"/>
    <property type="match status" value="1"/>
</dbReference>
<dbReference type="InterPro" id="IPR036866">
    <property type="entry name" value="RibonucZ/Hydroxyglut_hydro"/>
</dbReference>
<dbReference type="RefSeq" id="WP_052673798.1">
    <property type="nucleotide sequence ID" value="NZ_LN614827.1"/>
</dbReference>
<keyword evidence="2" id="KW-0812">Transmembrane</keyword>
<keyword evidence="4" id="KW-1185">Reference proteome</keyword>
<keyword evidence="1" id="KW-0114">cAMP</keyword>
<name>A0A098G2B8_9GAMM</name>
<keyword evidence="1" id="KW-0378">Hydrolase</keyword>
<feature type="transmembrane region" description="Helical" evidence="2">
    <location>
        <begin position="7"/>
        <end position="26"/>
    </location>
</feature>
<accession>A0A098G2B8</accession>
<dbReference type="InterPro" id="IPR000396">
    <property type="entry name" value="Pdiesterase2"/>
</dbReference>
<proteinExistence type="inferred from homology"/>
<evidence type="ECO:0000256" key="1">
    <source>
        <dbReference type="PIRNR" id="PIRNR000962"/>
    </source>
</evidence>
<protein>
    <submittedName>
        <fullName evidence="3">Low-affinity cAMP phosphodiesterase</fullName>
    </submittedName>
</protein>
<keyword evidence="2" id="KW-1133">Transmembrane helix</keyword>
<dbReference type="CDD" id="cd07735">
    <property type="entry name" value="class_II_PDE_MBL-fold"/>
    <property type="match status" value="1"/>
</dbReference>
<dbReference type="STRING" id="1212491.LFA_0159"/>